<dbReference type="PANTHER" id="PTHR31313">
    <property type="entry name" value="TY1 ENHANCER ACTIVATOR"/>
    <property type="match status" value="1"/>
</dbReference>
<dbReference type="InterPro" id="IPR001138">
    <property type="entry name" value="Zn2Cys6_DnaBD"/>
</dbReference>
<keyword evidence="6" id="KW-0804">Transcription</keyword>
<evidence type="ECO:0000256" key="2">
    <source>
        <dbReference type="ARBA" id="ARBA00022723"/>
    </source>
</evidence>
<dbReference type="Proteomes" id="UP001218188">
    <property type="component" value="Unassembled WGS sequence"/>
</dbReference>
<evidence type="ECO:0000256" key="8">
    <source>
        <dbReference type="SAM" id="Phobius"/>
    </source>
</evidence>
<keyword evidence="8" id="KW-0812">Transmembrane</keyword>
<dbReference type="InterPro" id="IPR051615">
    <property type="entry name" value="Transcr_Regulatory_Elem"/>
</dbReference>
<gene>
    <name evidence="10" type="ORF">C8F04DRAFT_963733</name>
</gene>
<dbReference type="CDD" id="cd00067">
    <property type="entry name" value="GAL4"/>
    <property type="match status" value="1"/>
</dbReference>
<dbReference type="SMART" id="SM00066">
    <property type="entry name" value="GAL4"/>
    <property type="match status" value="1"/>
</dbReference>
<dbReference type="InterPro" id="IPR007219">
    <property type="entry name" value="XnlR_reg_dom"/>
</dbReference>
<feature type="transmembrane region" description="Helical" evidence="8">
    <location>
        <begin position="460"/>
        <end position="481"/>
    </location>
</feature>
<dbReference type="CDD" id="cd12148">
    <property type="entry name" value="fungal_TF_MHR"/>
    <property type="match status" value="1"/>
</dbReference>
<evidence type="ECO:0000256" key="1">
    <source>
        <dbReference type="ARBA" id="ARBA00004123"/>
    </source>
</evidence>
<dbReference type="Gene3D" id="4.10.240.10">
    <property type="entry name" value="Zn(2)-C6 fungal-type DNA-binding domain"/>
    <property type="match status" value="1"/>
</dbReference>
<keyword evidence="4" id="KW-0805">Transcription regulation</keyword>
<dbReference type="GO" id="GO:0006351">
    <property type="term" value="P:DNA-templated transcription"/>
    <property type="evidence" value="ECO:0007669"/>
    <property type="project" value="InterPro"/>
</dbReference>
<evidence type="ECO:0000256" key="5">
    <source>
        <dbReference type="ARBA" id="ARBA00023125"/>
    </source>
</evidence>
<dbReference type="PANTHER" id="PTHR31313:SF81">
    <property type="entry name" value="TY1 ENHANCER ACTIVATOR"/>
    <property type="match status" value="1"/>
</dbReference>
<dbReference type="Pfam" id="PF04082">
    <property type="entry name" value="Fungal_trans"/>
    <property type="match status" value="1"/>
</dbReference>
<organism evidence="10 11">
    <name type="scientific">Mycena alexandri</name>
    <dbReference type="NCBI Taxonomy" id="1745969"/>
    <lineage>
        <taxon>Eukaryota</taxon>
        <taxon>Fungi</taxon>
        <taxon>Dikarya</taxon>
        <taxon>Basidiomycota</taxon>
        <taxon>Agaricomycotina</taxon>
        <taxon>Agaricomycetes</taxon>
        <taxon>Agaricomycetidae</taxon>
        <taxon>Agaricales</taxon>
        <taxon>Marasmiineae</taxon>
        <taxon>Mycenaceae</taxon>
        <taxon>Mycena</taxon>
    </lineage>
</organism>
<evidence type="ECO:0000256" key="6">
    <source>
        <dbReference type="ARBA" id="ARBA00023163"/>
    </source>
</evidence>
<keyword evidence="2" id="KW-0479">Metal-binding</keyword>
<evidence type="ECO:0000256" key="4">
    <source>
        <dbReference type="ARBA" id="ARBA00023015"/>
    </source>
</evidence>
<dbReference type="GO" id="GO:0003677">
    <property type="term" value="F:DNA binding"/>
    <property type="evidence" value="ECO:0007669"/>
    <property type="project" value="UniProtKB-KW"/>
</dbReference>
<evidence type="ECO:0000259" key="9">
    <source>
        <dbReference type="PROSITE" id="PS50048"/>
    </source>
</evidence>
<name>A0AAD6SJF7_9AGAR</name>
<dbReference type="SUPFAM" id="SSF57701">
    <property type="entry name" value="Zn2/Cys6 DNA-binding domain"/>
    <property type="match status" value="1"/>
</dbReference>
<keyword evidence="8" id="KW-0472">Membrane</keyword>
<comment type="subcellular location">
    <subcellularLocation>
        <location evidence="1">Nucleus</location>
    </subcellularLocation>
</comment>
<feature type="domain" description="Zn(2)-C6 fungal-type" evidence="9">
    <location>
        <begin position="19"/>
        <end position="51"/>
    </location>
</feature>
<dbReference type="Pfam" id="PF00172">
    <property type="entry name" value="Zn_clus"/>
    <property type="match status" value="1"/>
</dbReference>
<keyword evidence="11" id="KW-1185">Reference proteome</keyword>
<reference evidence="10" key="1">
    <citation type="submission" date="2023-03" db="EMBL/GenBank/DDBJ databases">
        <title>Massive genome expansion in bonnet fungi (Mycena s.s.) driven by repeated elements and novel gene families across ecological guilds.</title>
        <authorList>
            <consortium name="Lawrence Berkeley National Laboratory"/>
            <person name="Harder C.B."/>
            <person name="Miyauchi S."/>
            <person name="Viragh M."/>
            <person name="Kuo A."/>
            <person name="Thoen E."/>
            <person name="Andreopoulos B."/>
            <person name="Lu D."/>
            <person name="Skrede I."/>
            <person name="Drula E."/>
            <person name="Henrissat B."/>
            <person name="Morin E."/>
            <person name="Kohler A."/>
            <person name="Barry K."/>
            <person name="LaButti K."/>
            <person name="Morin E."/>
            <person name="Salamov A."/>
            <person name="Lipzen A."/>
            <person name="Mereny Z."/>
            <person name="Hegedus B."/>
            <person name="Baldrian P."/>
            <person name="Stursova M."/>
            <person name="Weitz H."/>
            <person name="Taylor A."/>
            <person name="Grigoriev I.V."/>
            <person name="Nagy L.G."/>
            <person name="Martin F."/>
            <person name="Kauserud H."/>
        </authorList>
    </citation>
    <scope>NUCLEOTIDE SEQUENCE</scope>
    <source>
        <strain evidence="10">CBHHK200</strain>
    </source>
</reference>
<feature type="transmembrane region" description="Helical" evidence="8">
    <location>
        <begin position="396"/>
        <end position="414"/>
    </location>
</feature>
<dbReference type="GO" id="GO:0008270">
    <property type="term" value="F:zinc ion binding"/>
    <property type="evidence" value="ECO:0007669"/>
    <property type="project" value="InterPro"/>
</dbReference>
<proteinExistence type="predicted"/>
<comment type="caution">
    <text evidence="10">The sequence shown here is derived from an EMBL/GenBank/DDBJ whole genome shotgun (WGS) entry which is preliminary data.</text>
</comment>
<evidence type="ECO:0000256" key="3">
    <source>
        <dbReference type="ARBA" id="ARBA00022833"/>
    </source>
</evidence>
<keyword evidence="7" id="KW-0539">Nucleus</keyword>
<evidence type="ECO:0000256" key="7">
    <source>
        <dbReference type="ARBA" id="ARBA00023242"/>
    </source>
</evidence>
<accession>A0AAD6SJF7</accession>
<feature type="transmembrane region" description="Helical" evidence="8">
    <location>
        <begin position="535"/>
        <end position="553"/>
    </location>
</feature>
<dbReference type="PROSITE" id="PS00463">
    <property type="entry name" value="ZN2_CY6_FUNGAL_1"/>
    <property type="match status" value="1"/>
</dbReference>
<dbReference type="AlphaFoldDB" id="A0AAD6SJF7"/>
<keyword evidence="3" id="KW-0862">Zinc</keyword>
<dbReference type="PROSITE" id="PS50048">
    <property type="entry name" value="ZN2_CY6_FUNGAL_2"/>
    <property type="match status" value="1"/>
</dbReference>
<dbReference type="EMBL" id="JARJCM010000109">
    <property type="protein sequence ID" value="KAJ7028678.1"/>
    <property type="molecule type" value="Genomic_DNA"/>
</dbReference>
<keyword evidence="5" id="KW-0238">DNA-binding</keyword>
<dbReference type="GO" id="GO:0000981">
    <property type="term" value="F:DNA-binding transcription factor activity, RNA polymerase II-specific"/>
    <property type="evidence" value="ECO:0007669"/>
    <property type="project" value="InterPro"/>
</dbReference>
<evidence type="ECO:0000313" key="10">
    <source>
        <dbReference type="EMBL" id="KAJ7028678.1"/>
    </source>
</evidence>
<protein>
    <recommendedName>
        <fullName evidence="9">Zn(2)-C6 fungal-type domain-containing protein</fullName>
    </recommendedName>
</protein>
<sequence length="731" mass="82223">MPKEVGTKTRGPGSYALQACKICRTKKSKCDGVKPVCGSCTASGRDDECAWGKDTAHRKPRTDAHFEALRKRTDSLQAYVDLLERLLAKCVCQDVSSHLQLRPQPTEEEQVEDYGHFDMSSDDEITQELTASMRSLKARYVLNPAQVDDQYRLGGLLRHGITAPFRFLGRLPNEVSQTTEVIDPNASYILLVDGVDESQAHPDIDWSRHLPSGKVTRQVHNSLSPVAFLSNSKVLSMSFKFFLMWCLRIPPSLFFRDMYHALSVPVSHTPPRTPNYSPMLHNALLAVSAIFSDDPYIRDAKTRLHFADAAKACIEAECKKPDLSLAQALGLLGTFFADLGDRMYGDLFFGDAARTSLCSTRINLISGLHVVGLDVDSLACTKASRMTFDEMHSRNWTHWSMFCLVYVSLALYYGRDCFASRRVISMPTVDSESDQIPWGHPSANIPPQPNLLTLSFNHSVALFVIGCKIVDLVYVSFRLFFLSLTIWSEMPFFTRQTRSLQRSDPQADHVKLCTRAAENVLELVETWSSLYSLRFSPITMMQMIFSAGIVFLLRALDATRNQCIAYASLKTALMQVEQCVRYLHEMGRAWRCAAGLGDTLQALLYQKLRPILTRRLTRRRKETPTATAILSSLAEQEPLGSDFGDFDEMSLFPAEPVDWNLQHVANQDWSQTPLDFFGPSLDVPSASAPSYPFMADSYFPELHMVGFLPNFDGLPELLEQELLGTEDVFFQ</sequence>
<keyword evidence="8" id="KW-1133">Transmembrane helix</keyword>
<dbReference type="GO" id="GO:0005634">
    <property type="term" value="C:nucleus"/>
    <property type="evidence" value="ECO:0007669"/>
    <property type="project" value="UniProtKB-SubCell"/>
</dbReference>
<evidence type="ECO:0000313" key="11">
    <source>
        <dbReference type="Proteomes" id="UP001218188"/>
    </source>
</evidence>
<dbReference type="InterPro" id="IPR036864">
    <property type="entry name" value="Zn2-C6_fun-type_DNA-bd_sf"/>
</dbReference>